<evidence type="ECO:0000313" key="11">
    <source>
        <dbReference type="Proteomes" id="UP000053029"/>
    </source>
</evidence>
<comment type="similarity">
    <text evidence="2 6">Belongs to the acyl-CoA dehydrogenase family.</text>
</comment>
<dbReference type="InterPro" id="IPR050741">
    <property type="entry name" value="Acyl-CoA_dehydrogenase"/>
</dbReference>
<sequence>MAAETFGSSFPYADPLWYSRGVSPYYNESHRQLRKDVRQYVDDHITPHCEQWEKQGHVPAEVIRKHSDLGYTAVSVFPLDKEYAKGIRLPGDIPLDKWDAFHDLICIDEIMRCGYLGVVWGLTGGNIYGAPPLVNYGTERQKRQFLPGILRGDIRFALAVTEPDAGSDVANIQTTATRNGDVYVVNGAKKWITNGLWADYCTTAVRTGGPGANGISVLIVPMKNKGVTCRRMENSGVSASGSTYIDFDDVEVPVENLLGAENQGFPMIMSSTYPTGCLSENEFKSQVRRSQPLKSPGHAIDFNHERLWLACASLRLARVCAEDAFQHAIIRETFGHKLIESPVIRWKFSTFGRLLNSAHAHMEELTYLLHTMDKAAAQDARLGGQLANLKVLAGRVLERVNREAQQVLGGAGYNKTGRGARIEQISRDLRPLVVGGGSDEILSDLAIREEIKRSGVGLNLSRL</sequence>
<evidence type="ECO:0008006" key="12">
    <source>
        <dbReference type="Google" id="ProtNLM"/>
    </source>
</evidence>
<dbReference type="EMBL" id="KN846973">
    <property type="protein sequence ID" value="KIW77813.1"/>
    <property type="molecule type" value="Genomic_DNA"/>
</dbReference>
<comment type="cofactor">
    <cofactor evidence="1 6">
        <name>FAD</name>
        <dbReference type="ChEBI" id="CHEBI:57692"/>
    </cofactor>
</comment>
<dbReference type="Gene3D" id="2.40.110.10">
    <property type="entry name" value="Butyryl-CoA Dehydrogenase, subunit A, domain 2"/>
    <property type="match status" value="1"/>
</dbReference>
<protein>
    <recommendedName>
        <fullName evidence="12">Acyl-CoA dehydrogenase</fullName>
    </recommendedName>
</protein>
<dbReference type="Gene3D" id="1.10.540.10">
    <property type="entry name" value="Acyl-CoA dehydrogenase/oxidase, N-terminal domain"/>
    <property type="match status" value="1"/>
</dbReference>
<dbReference type="GO" id="GO:0003995">
    <property type="term" value="F:acyl-CoA dehydrogenase activity"/>
    <property type="evidence" value="ECO:0007669"/>
    <property type="project" value="TreeGrafter"/>
</dbReference>
<dbReference type="VEuPathDB" id="FungiDB:Z517_07646"/>
<dbReference type="RefSeq" id="XP_013281621.1">
    <property type="nucleotide sequence ID" value="XM_013426167.1"/>
</dbReference>
<proteinExistence type="inferred from homology"/>
<dbReference type="AlphaFoldDB" id="A0A0D2GB00"/>
<dbReference type="InterPro" id="IPR046373">
    <property type="entry name" value="Acyl-CoA_Oxase/DH_mid-dom_sf"/>
</dbReference>
<evidence type="ECO:0000259" key="8">
    <source>
        <dbReference type="Pfam" id="PF02770"/>
    </source>
</evidence>
<dbReference type="Gene3D" id="1.20.140.10">
    <property type="entry name" value="Butyryl-CoA Dehydrogenase, subunit A, domain 3"/>
    <property type="match status" value="1"/>
</dbReference>
<evidence type="ECO:0000256" key="4">
    <source>
        <dbReference type="ARBA" id="ARBA00022827"/>
    </source>
</evidence>
<dbReference type="Pfam" id="PF00441">
    <property type="entry name" value="Acyl-CoA_dh_1"/>
    <property type="match status" value="1"/>
</dbReference>
<accession>A0A0D2GB00</accession>
<feature type="domain" description="Acyl-CoA dehydrogenase/oxidase N-terminal" evidence="9">
    <location>
        <begin position="28"/>
        <end position="153"/>
    </location>
</feature>
<keyword evidence="5 6" id="KW-0560">Oxidoreductase</keyword>
<gene>
    <name evidence="10" type="ORF">Z517_07646</name>
</gene>
<dbReference type="GO" id="GO:0005737">
    <property type="term" value="C:cytoplasm"/>
    <property type="evidence" value="ECO:0007669"/>
    <property type="project" value="TreeGrafter"/>
</dbReference>
<dbReference type="InterPro" id="IPR013786">
    <property type="entry name" value="AcylCoA_DH/ox_N"/>
</dbReference>
<keyword evidence="4 6" id="KW-0274">FAD</keyword>
<reference evidence="10 11" key="1">
    <citation type="submission" date="2015-01" db="EMBL/GenBank/DDBJ databases">
        <title>The Genome Sequence of Fonsecaea pedrosoi CBS 271.37.</title>
        <authorList>
            <consortium name="The Broad Institute Genomics Platform"/>
            <person name="Cuomo C."/>
            <person name="de Hoog S."/>
            <person name="Gorbushina A."/>
            <person name="Stielow B."/>
            <person name="Teixiera M."/>
            <person name="Abouelleil A."/>
            <person name="Chapman S.B."/>
            <person name="Priest M."/>
            <person name="Young S.K."/>
            <person name="Wortman J."/>
            <person name="Nusbaum C."/>
            <person name="Birren B."/>
        </authorList>
    </citation>
    <scope>NUCLEOTIDE SEQUENCE [LARGE SCALE GENOMIC DNA]</scope>
    <source>
        <strain evidence="10 11">CBS 271.37</strain>
    </source>
</reference>
<dbReference type="OrthoDB" id="10254877at2759"/>
<dbReference type="InterPro" id="IPR037069">
    <property type="entry name" value="AcylCoA_DH/ox_N_sf"/>
</dbReference>
<organism evidence="10 11">
    <name type="scientific">Fonsecaea pedrosoi CBS 271.37</name>
    <dbReference type="NCBI Taxonomy" id="1442368"/>
    <lineage>
        <taxon>Eukaryota</taxon>
        <taxon>Fungi</taxon>
        <taxon>Dikarya</taxon>
        <taxon>Ascomycota</taxon>
        <taxon>Pezizomycotina</taxon>
        <taxon>Eurotiomycetes</taxon>
        <taxon>Chaetothyriomycetidae</taxon>
        <taxon>Chaetothyriales</taxon>
        <taxon>Herpotrichiellaceae</taxon>
        <taxon>Fonsecaea</taxon>
    </lineage>
</organism>
<dbReference type="InterPro" id="IPR009075">
    <property type="entry name" value="AcylCo_DH/oxidase_C"/>
</dbReference>
<evidence type="ECO:0000256" key="1">
    <source>
        <dbReference type="ARBA" id="ARBA00001974"/>
    </source>
</evidence>
<dbReference type="Pfam" id="PF02771">
    <property type="entry name" value="Acyl-CoA_dh_N"/>
    <property type="match status" value="1"/>
</dbReference>
<dbReference type="STRING" id="1442368.A0A0D2GB00"/>
<evidence type="ECO:0000256" key="3">
    <source>
        <dbReference type="ARBA" id="ARBA00022630"/>
    </source>
</evidence>
<dbReference type="SUPFAM" id="SSF47203">
    <property type="entry name" value="Acyl-CoA dehydrogenase C-terminal domain-like"/>
    <property type="match status" value="1"/>
</dbReference>
<dbReference type="PANTHER" id="PTHR48083">
    <property type="entry name" value="MEDIUM-CHAIN SPECIFIC ACYL-COA DEHYDROGENASE, MITOCHONDRIAL-RELATED"/>
    <property type="match status" value="1"/>
</dbReference>
<evidence type="ECO:0000313" key="10">
    <source>
        <dbReference type="EMBL" id="KIW77813.1"/>
    </source>
</evidence>
<dbReference type="GeneID" id="25307136"/>
<dbReference type="SUPFAM" id="SSF56645">
    <property type="entry name" value="Acyl-CoA dehydrogenase NM domain-like"/>
    <property type="match status" value="1"/>
</dbReference>
<dbReference type="GO" id="GO:0033539">
    <property type="term" value="P:fatty acid beta-oxidation using acyl-CoA dehydrogenase"/>
    <property type="evidence" value="ECO:0007669"/>
    <property type="project" value="TreeGrafter"/>
</dbReference>
<dbReference type="FunFam" id="2.40.110.10:FF:000002">
    <property type="entry name" value="Acyl-CoA dehydrogenase fadE12"/>
    <property type="match status" value="1"/>
</dbReference>
<feature type="domain" description="Acyl-CoA dehydrogenase/oxidase C-terminal" evidence="7">
    <location>
        <begin position="302"/>
        <end position="445"/>
    </location>
</feature>
<feature type="domain" description="Acyl-CoA oxidase/dehydrogenase middle" evidence="8">
    <location>
        <begin position="157"/>
        <end position="250"/>
    </location>
</feature>
<dbReference type="InterPro" id="IPR036250">
    <property type="entry name" value="AcylCo_DH-like_C"/>
</dbReference>
<evidence type="ECO:0000256" key="6">
    <source>
        <dbReference type="RuleBase" id="RU362125"/>
    </source>
</evidence>
<dbReference type="PANTHER" id="PTHR48083:SF17">
    <property type="entry name" value="ACYL-COA DEHYDROGENASE (AFU_ORTHOLOGUE AFUA_2G16630)-RELATED"/>
    <property type="match status" value="1"/>
</dbReference>
<evidence type="ECO:0000256" key="2">
    <source>
        <dbReference type="ARBA" id="ARBA00009347"/>
    </source>
</evidence>
<dbReference type="HOGENOM" id="CLU_018204_4_1_1"/>
<dbReference type="Proteomes" id="UP000053029">
    <property type="component" value="Unassembled WGS sequence"/>
</dbReference>
<evidence type="ECO:0000259" key="7">
    <source>
        <dbReference type="Pfam" id="PF00441"/>
    </source>
</evidence>
<keyword evidence="3 6" id="KW-0285">Flavoprotein</keyword>
<keyword evidence="11" id="KW-1185">Reference proteome</keyword>
<dbReference type="GO" id="GO:0050660">
    <property type="term" value="F:flavin adenine dinucleotide binding"/>
    <property type="evidence" value="ECO:0007669"/>
    <property type="project" value="InterPro"/>
</dbReference>
<dbReference type="Pfam" id="PF02770">
    <property type="entry name" value="Acyl-CoA_dh_M"/>
    <property type="match status" value="1"/>
</dbReference>
<dbReference type="InterPro" id="IPR009100">
    <property type="entry name" value="AcylCoA_DH/oxidase_NM_dom_sf"/>
</dbReference>
<evidence type="ECO:0000256" key="5">
    <source>
        <dbReference type="ARBA" id="ARBA00023002"/>
    </source>
</evidence>
<dbReference type="InterPro" id="IPR006091">
    <property type="entry name" value="Acyl-CoA_Oxase/DH_mid-dom"/>
</dbReference>
<name>A0A0D2GB00_9EURO</name>
<evidence type="ECO:0000259" key="9">
    <source>
        <dbReference type="Pfam" id="PF02771"/>
    </source>
</evidence>